<organism evidence="7 8">
    <name type="scientific">Vitis vinifera</name>
    <name type="common">Grape</name>
    <dbReference type="NCBI Taxonomy" id="29760"/>
    <lineage>
        <taxon>Eukaryota</taxon>
        <taxon>Viridiplantae</taxon>
        <taxon>Streptophyta</taxon>
        <taxon>Embryophyta</taxon>
        <taxon>Tracheophyta</taxon>
        <taxon>Spermatophyta</taxon>
        <taxon>Magnoliopsida</taxon>
        <taxon>eudicotyledons</taxon>
        <taxon>Gunneridae</taxon>
        <taxon>Pentapetalae</taxon>
        <taxon>rosids</taxon>
        <taxon>Vitales</taxon>
        <taxon>Vitaceae</taxon>
        <taxon>Viteae</taxon>
        <taxon>Vitis</taxon>
    </lineage>
</organism>
<reference evidence="8" key="1">
    <citation type="journal article" date="2007" name="Nature">
        <title>The grapevine genome sequence suggests ancestral hexaploidization in major angiosperm phyla.</title>
        <authorList>
            <consortium name="The French-Italian Public Consortium for Grapevine Genome Characterization."/>
            <person name="Jaillon O."/>
            <person name="Aury J.-M."/>
            <person name="Noel B."/>
            <person name="Policriti A."/>
            <person name="Clepet C."/>
            <person name="Casagrande A."/>
            <person name="Choisne N."/>
            <person name="Aubourg S."/>
            <person name="Vitulo N."/>
            <person name="Jubin C."/>
            <person name="Vezzi A."/>
            <person name="Legeai F."/>
            <person name="Hugueney P."/>
            <person name="Dasilva C."/>
            <person name="Horner D."/>
            <person name="Mica E."/>
            <person name="Jublot D."/>
            <person name="Poulain J."/>
            <person name="Bruyere C."/>
            <person name="Billault A."/>
            <person name="Segurens B."/>
            <person name="Gouyvenoux M."/>
            <person name="Ugarte E."/>
            <person name="Cattonaro F."/>
            <person name="Anthouard V."/>
            <person name="Vico V."/>
            <person name="Del Fabbro C."/>
            <person name="Alaux M."/>
            <person name="Di Gaspero G."/>
            <person name="Dumas V."/>
            <person name="Felice N."/>
            <person name="Paillard S."/>
            <person name="Juman I."/>
            <person name="Moroldo M."/>
            <person name="Scalabrin S."/>
            <person name="Canaguier A."/>
            <person name="Le Clainche I."/>
            <person name="Malacrida G."/>
            <person name="Durand E."/>
            <person name="Pesole G."/>
            <person name="Laucou V."/>
            <person name="Chatelet P."/>
            <person name="Merdinoglu D."/>
            <person name="Delledonne M."/>
            <person name="Pezzotti M."/>
            <person name="Lecharny A."/>
            <person name="Scarpelli C."/>
            <person name="Artiguenave F."/>
            <person name="Pe M.E."/>
            <person name="Valle G."/>
            <person name="Morgante M."/>
            <person name="Caboche M."/>
            <person name="Adam-Blondon A.-F."/>
            <person name="Weissenbach J."/>
            <person name="Quetier F."/>
            <person name="Wincker P."/>
        </authorList>
    </citation>
    <scope>NUCLEOTIDE SEQUENCE [LARGE SCALE GENOMIC DNA]</scope>
    <source>
        <strain evidence="8">cv. Pinot noir / PN40024</strain>
    </source>
</reference>
<evidence type="ECO:0000313" key="7">
    <source>
        <dbReference type="EMBL" id="CBI37841.3"/>
    </source>
</evidence>
<evidence type="ECO:0000313" key="8">
    <source>
        <dbReference type="Proteomes" id="UP000009183"/>
    </source>
</evidence>
<keyword evidence="3" id="KW-0934">Plastid</keyword>
<keyword evidence="6" id="KW-1133">Transmembrane helix</keyword>
<keyword evidence="6" id="KW-0472">Membrane</keyword>
<dbReference type="PANTHER" id="PTHR34113:SF3">
    <property type="entry name" value="PROTEIN EARLY STARVATION 1, CHLOROPLASTIC"/>
    <property type="match status" value="1"/>
</dbReference>
<dbReference type="GO" id="GO:0009570">
    <property type="term" value="C:chloroplast stroma"/>
    <property type="evidence" value="ECO:0007669"/>
    <property type="project" value="UniProtKB-SubCell"/>
</dbReference>
<keyword evidence="6" id="KW-0812">Transmembrane</keyword>
<dbReference type="PaxDb" id="29760-VIT_03s0038g02700.t01"/>
<dbReference type="HOGENOM" id="CLU_1848722_0_0_1"/>
<dbReference type="InterPro" id="IPR052495">
    <property type="entry name" value="Alpha-glucan_binding_chloro"/>
</dbReference>
<dbReference type="PANTHER" id="PTHR34113">
    <property type="entry name" value="INACTIVE PURPLE ACID PHOSPHATASE-LIKE PROTEIN"/>
    <property type="match status" value="1"/>
</dbReference>
<gene>
    <name evidence="7" type="ordered locus">VIT_03s0038g02700</name>
</gene>
<dbReference type="EMBL" id="FN596508">
    <property type="protein sequence ID" value="CBI37841.3"/>
    <property type="molecule type" value="Genomic_DNA"/>
</dbReference>
<comment type="subcellular location">
    <subcellularLocation>
        <location evidence="1">Plastid</location>
        <location evidence="1">Chloroplast stroma</location>
    </subcellularLocation>
</comment>
<keyword evidence="4" id="KW-0809">Transit peptide</keyword>
<dbReference type="Proteomes" id="UP000009183">
    <property type="component" value="Chromosome 3"/>
</dbReference>
<keyword evidence="2" id="KW-0150">Chloroplast</keyword>
<comment type="similarity">
    <text evidence="5">Belongs to the ESV1 family.</text>
</comment>
<evidence type="ECO:0000256" key="5">
    <source>
        <dbReference type="ARBA" id="ARBA00038237"/>
    </source>
</evidence>
<evidence type="ECO:0000256" key="6">
    <source>
        <dbReference type="SAM" id="Phobius"/>
    </source>
</evidence>
<dbReference type="AlphaFoldDB" id="D7U522"/>
<proteinExistence type="inferred from homology"/>
<evidence type="ECO:0000256" key="3">
    <source>
        <dbReference type="ARBA" id="ARBA00022640"/>
    </source>
</evidence>
<evidence type="ECO:0000256" key="4">
    <source>
        <dbReference type="ARBA" id="ARBA00022946"/>
    </source>
</evidence>
<dbReference type="InParanoid" id="D7U522"/>
<protein>
    <submittedName>
        <fullName evidence="7">Uncharacterized protein</fullName>
    </submittedName>
</protein>
<feature type="transmembrane region" description="Helical" evidence="6">
    <location>
        <begin position="92"/>
        <end position="110"/>
    </location>
</feature>
<sequence length="139" mass="16300">MLPNILNKAGSVFWRVEKSRRNAEEESWLGTWQEVLHQDEWSNLARIERSAQKHAKSGTDNVGWYDKWQGNHSLSHSFIFIRISIHLSNRNLLSLYMIIYAFICFIYVGGSRNRKSYSMKKTHENNKTIESTGNLIQCH</sequence>
<evidence type="ECO:0000256" key="1">
    <source>
        <dbReference type="ARBA" id="ARBA00004470"/>
    </source>
</evidence>
<evidence type="ECO:0000256" key="2">
    <source>
        <dbReference type="ARBA" id="ARBA00022528"/>
    </source>
</evidence>
<keyword evidence="8" id="KW-1185">Reference proteome</keyword>
<name>D7U522_VITVI</name>
<accession>D7U522</accession>